<dbReference type="AlphaFoldDB" id="A0A7S2MQY4"/>
<reference evidence="4" key="1">
    <citation type="submission" date="2021-01" db="EMBL/GenBank/DDBJ databases">
        <authorList>
            <person name="Corre E."/>
            <person name="Pelletier E."/>
            <person name="Niang G."/>
            <person name="Scheremetjew M."/>
            <person name="Finn R."/>
            <person name="Kale V."/>
            <person name="Holt S."/>
            <person name="Cochrane G."/>
            <person name="Meng A."/>
            <person name="Brown T."/>
            <person name="Cohen L."/>
        </authorList>
    </citation>
    <scope>NUCLEOTIDE SEQUENCE</scope>
    <source>
        <strain evidence="4">CCMP1381</strain>
    </source>
</reference>
<dbReference type="Pfam" id="PF01813">
    <property type="entry name" value="ATP-synt_D"/>
    <property type="match status" value="1"/>
</dbReference>
<dbReference type="EMBL" id="HBGS01063506">
    <property type="protein sequence ID" value="CAD9497246.1"/>
    <property type="molecule type" value="Transcribed_RNA"/>
</dbReference>
<dbReference type="Gene3D" id="1.10.287.3240">
    <property type="match status" value="1"/>
</dbReference>
<comment type="similarity">
    <text evidence="1">Belongs to the V-ATPase D subunit family.</text>
</comment>
<keyword evidence="2" id="KW-0813">Transport</keyword>
<evidence type="ECO:0008006" key="5">
    <source>
        <dbReference type="Google" id="ProtNLM"/>
    </source>
</evidence>
<organism evidence="4">
    <name type="scientific">Octactis speculum</name>
    <dbReference type="NCBI Taxonomy" id="3111310"/>
    <lineage>
        <taxon>Eukaryota</taxon>
        <taxon>Sar</taxon>
        <taxon>Stramenopiles</taxon>
        <taxon>Ochrophyta</taxon>
        <taxon>Dictyochophyceae</taxon>
        <taxon>Dictyochales</taxon>
        <taxon>Dictyochaceae</taxon>
        <taxon>Octactis</taxon>
    </lineage>
</organism>
<keyword evidence="3" id="KW-0406">Ion transport</keyword>
<sequence length="253" mass="27881">MSEAKPPPTRMVLTIYKAKHKGAKKGYELLKKKADALKVRFRDIAKAIHEAKLKMTEACSSSFFSMTQAQYAAGDIKAKVLEGNMEAKVRVDGRQDNIAGVKMPIFNELDTNADSAQNDQLGLAGGGRAIQNCREKFGILLSLLIKLASLQTSFLTVDEALKVTNRRVNALENVTLPKIEGILSYINKELDELEREDFPRLKKVKENKAIKLKQNELEAAERAAKAGVPLASGDNGANLMDGYDQSLDEDIVM</sequence>
<evidence type="ECO:0000256" key="3">
    <source>
        <dbReference type="ARBA" id="ARBA00023065"/>
    </source>
</evidence>
<dbReference type="InterPro" id="IPR002699">
    <property type="entry name" value="V_ATPase_D"/>
</dbReference>
<accession>A0A7S2MQY4</accession>
<evidence type="ECO:0000256" key="2">
    <source>
        <dbReference type="ARBA" id="ARBA00022448"/>
    </source>
</evidence>
<dbReference type="GO" id="GO:0046961">
    <property type="term" value="F:proton-transporting ATPase activity, rotational mechanism"/>
    <property type="evidence" value="ECO:0007669"/>
    <property type="project" value="InterPro"/>
</dbReference>
<gene>
    <name evidence="4" type="ORF">DSPE1174_LOCUS33101</name>
</gene>
<proteinExistence type="inferred from homology"/>
<protein>
    <recommendedName>
        <fullName evidence="5">V-type proton ATPase subunit D</fullName>
    </recommendedName>
</protein>
<dbReference type="PANTHER" id="PTHR11671">
    <property type="entry name" value="V-TYPE ATP SYNTHASE SUBUNIT D"/>
    <property type="match status" value="1"/>
</dbReference>
<name>A0A7S2MQY4_9STRA</name>
<evidence type="ECO:0000256" key="1">
    <source>
        <dbReference type="ARBA" id="ARBA00005850"/>
    </source>
</evidence>
<evidence type="ECO:0000313" key="4">
    <source>
        <dbReference type="EMBL" id="CAD9497246.1"/>
    </source>
</evidence>
<dbReference type="NCBIfam" id="TIGR00309">
    <property type="entry name" value="V_ATPase_subD"/>
    <property type="match status" value="1"/>
</dbReference>